<dbReference type="RefSeq" id="WP_330599613.1">
    <property type="nucleotide sequence ID" value="NZ_CAWVEG010000217.1"/>
</dbReference>
<dbReference type="InterPro" id="IPR000182">
    <property type="entry name" value="GNAT_dom"/>
</dbReference>
<evidence type="ECO:0000313" key="3">
    <source>
        <dbReference type="Proteomes" id="UP000543642"/>
    </source>
</evidence>
<dbReference type="SUPFAM" id="SSF55729">
    <property type="entry name" value="Acyl-CoA N-acyltransferases (Nat)"/>
    <property type="match status" value="1"/>
</dbReference>
<dbReference type="GO" id="GO:0005840">
    <property type="term" value="C:ribosome"/>
    <property type="evidence" value="ECO:0007669"/>
    <property type="project" value="UniProtKB-KW"/>
</dbReference>
<dbReference type="PROSITE" id="PS51186">
    <property type="entry name" value="GNAT"/>
    <property type="match status" value="1"/>
</dbReference>
<comment type="caution">
    <text evidence="2">The sequence shown here is derived from an EMBL/GenBank/DDBJ whole genome shotgun (WGS) entry which is preliminary data.</text>
</comment>
<keyword evidence="2" id="KW-0687">Ribonucleoprotein</keyword>
<keyword evidence="2" id="KW-0689">Ribosomal protein</keyword>
<gene>
    <name evidence="2" type="ORF">HNP82_002731</name>
</gene>
<sequence length="151" mass="18106">METPWHLRRLLIMIEIRYVQICDKTFWYSLDRHLPEQEFENKVNGKRGYVLLDNHTPVGLLRYNLFWDNTPFCTMLFIDFGCRQKGYGRKLMEYWENDMKSQGYGMVLTSTQVDEEAQHFYRKLGYKDCGGLVIDIPGFEQPMELFLSKRI</sequence>
<evidence type="ECO:0000259" key="1">
    <source>
        <dbReference type="PROSITE" id="PS51186"/>
    </source>
</evidence>
<protein>
    <submittedName>
        <fullName evidence="2">Ribosomal protein S18 acetylase RimI-like enzyme</fullName>
    </submittedName>
</protein>
<organism evidence="2 3">
    <name type="scientific">Catenibacillus scindens</name>
    <dbReference type="NCBI Taxonomy" id="673271"/>
    <lineage>
        <taxon>Bacteria</taxon>
        <taxon>Bacillati</taxon>
        <taxon>Bacillota</taxon>
        <taxon>Clostridia</taxon>
        <taxon>Lachnospirales</taxon>
        <taxon>Lachnospiraceae</taxon>
        <taxon>Catenibacillus</taxon>
    </lineage>
</organism>
<feature type="domain" description="N-acetyltransferase" evidence="1">
    <location>
        <begin position="14"/>
        <end position="148"/>
    </location>
</feature>
<dbReference type="CDD" id="cd04301">
    <property type="entry name" value="NAT_SF"/>
    <property type="match status" value="1"/>
</dbReference>
<dbReference type="Pfam" id="PF00583">
    <property type="entry name" value="Acetyltransf_1"/>
    <property type="match status" value="1"/>
</dbReference>
<name>A0A7W8M607_9FIRM</name>
<dbReference type="Gene3D" id="3.40.630.30">
    <property type="match status" value="1"/>
</dbReference>
<dbReference type="GO" id="GO:0016747">
    <property type="term" value="F:acyltransferase activity, transferring groups other than amino-acyl groups"/>
    <property type="evidence" value="ECO:0007669"/>
    <property type="project" value="InterPro"/>
</dbReference>
<dbReference type="EMBL" id="JACHFW010000012">
    <property type="protein sequence ID" value="MBB5265585.1"/>
    <property type="molecule type" value="Genomic_DNA"/>
</dbReference>
<dbReference type="InterPro" id="IPR016181">
    <property type="entry name" value="Acyl_CoA_acyltransferase"/>
</dbReference>
<keyword evidence="3" id="KW-1185">Reference proteome</keyword>
<dbReference type="AlphaFoldDB" id="A0A7W8M607"/>
<evidence type="ECO:0000313" key="2">
    <source>
        <dbReference type="EMBL" id="MBB5265585.1"/>
    </source>
</evidence>
<proteinExistence type="predicted"/>
<dbReference type="Proteomes" id="UP000543642">
    <property type="component" value="Unassembled WGS sequence"/>
</dbReference>
<accession>A0A7W8M607</accession>
<reference evidence="2 3" key="1">
    <citation type="submission" date="2020-08" db="EMBL/GenBank/DDBJ databases">
        <title>Genomic Encyclopedia of Type Strains, Phase IV (KMG-IV): sequencing the most valuable type-strain genomes for metagenomic binning, comparative biology and taxonomic classification.</title>
        <authorList>
            <person name="Goeker M."/>
        </authorList>
    </citation>
    <scope>NUCLEOTIDE SEQUENCE [LARGE SCALE GENOMIC DNA]</scope>
    <source>
        <strain evidence="2 3">DSM 106146</strain>
    </source>
</reference>